<dbReference type="PANTHER" id="PTHR23150">
    <property type="entry name" value="SULFATASE MODIFYING FACTOR 1, 2"/>
    <property type="match status" value="1"/>
</dbReference>
<feature type="domain" description="Sulfatase-modifying factor enzyme-like" evidence="2">
    <location>
        <begin position="1"/>
        <end position="300"/>
    </location>
</feature>
<evidence type="ECO:0000313" key="3">
    <source>
        <dbReference type="EMBL" id="PSJ60634.1"/>
    </source>
</evidence>
<dbReference type="AlphaFoldDB" id="A0A2P7SDQ2"/>
<gene>
    <name evidence="3" type="ORF">C7I84_10820</name>
</gene>
<evidence type="ECO:0000256" key="1">
    <source>
        <dbReference type="SAM" id="MobiDB-lite"/>
    </source>
</evidence>
<reference evidence="3 4" key="1">
    <citation type="submission" date="2018-03" db="EMBL/GenBank/DDBJ databases">
        <title>The draft genome of Mesorhizobium sp. 6GN-30.</title>
        <authorList>
            <person name="Liu L."/>
            <person name="Li L."/>
            <person name="Wang T."/>
            <person name="Zhang X."/>
            <person name="Liang L."/>
        </authorList>
    </citation>
    <scope>NUCLEOTIDE SEQUENCE [LARGE SCALE GENOMIC DNA]</scope>
    <source>
        <strain evidence="3 4">6GN30</strain>
    </source>
</reference>
<dbReference type="Proteomes" id="UP000241229">
    <property type="component" value="Unassembled WGS sequence"/>
</dbReference>
<dbReference type="InterPro" id="IPR016187">
    <property type="entry name" value="CTDL_fold"/>
</dbReference>
<proteinExistence type="predicted"/>
<dbReference type="OrthoDB" id="9768004at2"/>
<feature type="region of interest" description="Disordered" evidence="1">
    <location>
        <begin position="226"/>
        <end position="254"/>
    </location>
</feature>
<dbReference type="SUPFAM" id="SSF56436">
    <property type="entry name" value="C-type lectin-like"/>
    <property type="match status" value="1"/>
</dbReference>
<keyword evidence="3" id="KW-0449">Lipoprotein</keyword>
<dbReference type="InterPro" id="IPR051043">
    <property type="entry name" value="Sulfatase_Mod_Factor_Kinase"/>
</dbReference>
<evidence type="ECO:0000313" key="4">
    <source>
        <dbReference type="Proteomes" id="UP000241229"/>
    </source>
</evidence>
<dbReference type="GO" id="GO:0120147">
    <property type="term" value="F:formylglycine-generating oxidase activity"/>
    <property type="evidence" value="ECO:0007669"/>
    <property type="project" value="TreeGrafter"/>
</dbReference>
<evidence type="ECO:0000259" key="2">
    <source>
        <dbReference type="Pfam" id="PF03781"/>
    </source>
</evidence>
<protein>
    <submittedName>
        <fullName evidence="3">Gliding motility-associated lipoprotein GldK</fullName>
    </submittedName>
</protein>
<organism evidence="3 4">
    <name type="scientific">Kumtagia ephedrae</name>
    <dbReference type="NCBI Taxonomy" id="2116701"/>
    <lineage>
        <taxon>Bacteria</taxon>
        <taxon>Pseudomonadati</taxon>
        <taxon>Pseudomonadota</taxon>
        <taxon>Alphaproteobacteria</taxon>
        <taxon>Hyphomicrobiales</taxon>
        <taxon>Phyllobacteriaceae</taxon>
        <taxon>Kumtagia</taxon>
    </lineage>
</organism>
<accession>A0A2P7SDQ2</accession>
<comment type="caution">
    <text evidence="3">The sequence shown here is derived from an EMBL/GenBank/DDBJ whole genome shotgun (WGS) entry which is preliminary data.</text>
</comment>
<dbReference type="PANTHER" id="PTHR23150:SF19">
    <property type="entry name" value="FORMYLGLYCINE-GENERATING ENZYME"/>
    <property type="match status" value="1"/>
</dbReference>
<dbReference type="Gene3D" id="3.90.1580.10">
    <property type="entry name" value="paralog of FGE (formylglycine-generating enzyme)"/>
    <property type="match status" value="1"/>
</dbReference>
<dbReference type="InterPro" id="IPR042095">
    <property type="entry name" value="SUMF_sf"/>
</dbReference>
<sequence length="306" mass="34113">MISIPGGTFVMGSDHHYPEEAPAHRVTIDPFWIDVTPVTNRQFLEFVNATGHVTVAEKAPDAKNYPGAEKRMLRAGSLVFDPPGHPVPTDDMTRWWTFTFGASWRRPYGRKSSIGTRLDHPVVHIAYADAKAYAAWAGKDLPTEAEWELAARGGLEGAEFAWGDELMPDGRHMANIWQGMFPHQNLGADGFERTSPVGSFPPNGYGLHDMIGNVWEWTDDFWSSRHPEPADSPCCTPKNPRGGRQEGSYDPRQPAIRIARRVVKGGSHLCAPNYCRRYRPAARHTQPEDTSMSHLGFRCVVRVPAA</sequence>
<dbReference type="EMBL" id="PXYK01000009">
    <property type="protein sequence ID" value="PSJ60634.1"/>
    <property type="molecule type" value="Genomic_DNA"/>
</dbReference>
<dbReference type="Pfam" id="PF03781">
    <property type="entry name" value="FGE-sulfatase"/>
    <property type="match status" value="1"/>
</dbReference>
<keyword evidence="4" id="KW-1185">Reference proteome</keyword>
<name>A0A2P7SDQ2_9HYPH</name>
<dbReference type="InterPro" id="IPR005532">
    <property type="entry name" value="SUMF_dom"/>
</dbReference>